<comment type="function">
    <text evidence="9">S-adenosyl-L-methionine-dependent methyltransferase that specifically methylates the N(1) position of adenine in helix 25.1 in 25S rRNA. Required both for ribosomal 40S and 60S subunits biogenesis. Required for efficient pre-rRNA cleavage at site A2.</text>
</comment>
<evidence type="ECO:0000256" key="5">
    <source>
        <dbReference type="ARBA" id="ARBA00022679"/>
    </source>
</evidence>
<evidence type="ECO:0000256" key="1">
    <source>
        <dbReference type="ARBA" id="ARBA00004604"/>
    </source>
</evidence>
<dbReference type="EC" id="2.1.1.-" evidence="9"/>
<dbReference type="GO" id="GO:0016433">
    <property type="term" value="F:rRNA (adenine) methyltransferase activity"/>
    <property type="evidence" value="ECO:0007669"/>
    <property type="project" value="UniProtKB-ARBA"/>
</dbReference>
<dbReference type="InterPro" id="IPR007823">
    <property type="entry name" value="RRP8"/>
</dbReference>
<sequence>MFAVPGWSVPSTNLTTQTISPANATPHAPSTTALSPTDTAKPSQKRNRSNGKPKSAQVNSANLADLWETVIEGKPKGKRSSATAAGKLSSSEHGKRKKAHKSEKQGETPHEDGIPANEATGEESEPAPKKRKNKHKKDKLRIAPTSLEPAFSPPVPQLTPPKPVTQLTPLQQSMRQKLVSARFRHLNQALYTTPSAASLELFADNPEMFREYHEGFRRQVEVWPENPVDGYISQILARGAQRRSSKHGSHADPRMQESSVQPLPRTEGTANIADLGCGDAALSVALQPHFKNLQLKIHSFDLQTNSNPLITLADISSLPLPANSIDIAIFCLALMGTNWIDFIEEAFRILRWKGELWVAEIKSRFVRSTKRNRVEHSVGKRTKGNSKEDKKLLKKQEDDSHEADLAVVVDGNEDPKTQGETDVSAFVEVLRKRGFVLQGESDLKNKMFVRMRFVKALTPVKGKGVPVVKKGAEDGEEGEGTWKRKMPKGKFIDEDEIREASEASVLKPCVYKLR</sequence>
<dbReference type="STRING" id="913774.A0A0C3HZU7"/>
<evidence type="ECO:0000256" key="3">
    <source>
        <dbReference type="ARBA" id="ARBA00022552"/>
    </source>
</evidence>
<evidence type="ECO:0000256" key="9">
    <source>
        <dbReference type="RuleBase" id="RU365074"/>
    </source>
</evidence>
<evidence type="ECO:0000256" key="10">
    <source>
        <dbReference type="SAM" id="MobiDB-lite"/>
    </source>
</evidence>
<dbReference type="EMBL" id="KN832870">
    <property type="protein sequence ID" value="KIN08380.1"/>
    <property type="molecule type" value="Genomic_DNA"/>
</dbReference>
<dbReference type="HOGENOM" id="CLU_027694_3_1_1"/>
<reference evidence="11 12" key="1">
    <citation type="submission" date="2014-04" db="EMBL/GenBank/DDBJ databases">
        <authorList>
            <consortium name="DOE Joint Genome Institute"/>
            <person name="Kuo A."/>
            <person name="Martino E."/>
            <person name="Perotto S."/>
            <person name="Kohler A."/>
            <person name="Nagy L.G."/>
            <person name="Floudas D."/>
            <person name="Copeland A."/>
            <person name="Barry K.W."/>
            <person name="Cichocki N."/>
            <person name="Veneault-Fourrey C."/>
            <person name="LaButti K."/>
            <person name="Lindquist E.A."/>
            <person name="Lipzen A."/>
            <person name="Lundell T."/>
            <person name="Morin E."/>
            <person name="Murat C."/>
            <person name="Sun H."/>
            <person name="Tunlid A."/>
            <person name="Henrissat B."/>
            <person name="Grigoriev I.V."/>
            <person name="Hibbett D.S."/>
            <person name="Martin F."/>
            <person name="Nordberg H.P."/>
            <person name="Cantor M.N."/>
            <person name="Hua S.X."/>
        </authorList>
    </citation>
    <scope>NUCLEOTIDE SEQUENCE [LARGE SCALE GENOMIC DNA]</scope>
    <source>
        <strain evidence="11 12">Zn</strain>
    </source>
</reference>
<dbReference type="InterPro" id="IPR029063">
    <property type="entry name" value="SAM-dependent_MTases_sf"/>
</dbReference>
<keyword evidence="7 9" id="KW-0539">Nucleus</keyword>
<dbReference type="InParanoid" id="A0A0C3HZU7"/>
<feature type="compositionally biased region" description="Basic residues" evidence="10">
    <location>
        <begin position="129"/>
        <end position="139"/>
    </location>
</feature>
<dbReference type="InterPro" id="IPR042036">
    <property type="entry name" value="RRP8_N"/>
</dbReference>
<accession>A0A0C3HZU7</accession>
<dbReference type="FunFam" id="1.10.10.2150:FF:000001">
    <property type="entry name" value="Ribosomal RNA-processing protein 8"/>
    <property type="match status" value="1"/>
</dbReference>
<comment type="similarity">
    <text evidence="2 9">Belongs to the methyltransferase superfamily. RRP8 family.</text>
</comment>
<dbReference type="FunCoup" id="A0A0C3HZU7">
    <property type="interactions" value="290"/>
</dbReference>
<keyword evidence="6 9" id="KW-0949">S-adenosyl-L-methionine</keyword>
<dbReference type="SUPFAM" id="SSF53335">
    <property type="entry name" value="S-adenosyl-L-methionine-dependent methyltransferases"/>
    <property type="match status" value="1"/>
</dbReference>
<feature type="compositionally biased region" description="Basic and acidic residues" evidence="10">
    <location>
        <begin position="102"/>
        <end position="113"/>
    </location>
</feature>
<dbReference type="GO" id="GO:0042273">
    <property type="term" value="P:ribosomal large subunit biogenesis"/>
    <property type="evidence" value="ECO:0007669"/>
    <property type="project" value="TreeGrafter"/>
</dbReference>
<protein>
    <recommendedName>
        <fullName evidence="8 9">Ribosomal RNA-processing protein 8</fullName>
        <ecNumber evidence="9">2.1.1.-</ecNumber>
    </recommendedName>
</protein>
<reference evidence="12" key="2">
    <citation type="submission" date="2015-01" db="EMBL/GenBank/DDBJ databases">
        <title>Evolutionary Origins and Diversification of the Mycorrhizal Mutualists.</title>
        <authorList>
            <consortium name="DOE Joint Genome Institute"/>
            <consortium name="Mycorrhizal Genomics Consortium"/>
            <person name="Kohler A."/>
            <person name="Kuo A."/>
            <person name="Nagy L.G."/>
            <person name="Floudas D."/>
            <person name="Copeland A."/>
            <person name="Barry K.W."/>
            <person name="Cichocki N."/>
            <person name="Veneault-Fourrey C."/>
            <person name="LaButti K."/>
            <person name="Lindquist E.A."/>
            <person name="Lipzen A."/>
            <person name="Lundell T."/>
            <person name="Morin E."/>
            <person name="Murat C."/>
            <person name="Riley R."/>
            <person name="Ohm R."/>
            <person name="Sun H."/>
            <person name="Tunlid A."/>
            <person name="Henrissat B."/>
            <person name="Grigoriev I.V."/>
            <person name="Hibbett D.S."/>
            <person name="Martin F."/>
        </authorList>
    </citation>
    <scope>NUCLEOTIDE SEQUENCE [LARGE SCALE GENOMIC DNA]</scope>
    <source>
        <strain evidence="12">Zn</strain>
    </source>
</reference>
<dbReference type="Gene3D" id="1.10.10.2150">
    <property type="entry name" value="Ribosomal RNA-processing protein 8, N-terminal domain"/>
    <property type="match status" value="1"/>
</dbReference>
<dbReference type="Gene3D" id="3.40.50.150">
    <property type="entry name" value="Vaccinia Virus protein VP39"/>
    <property type="match status" value="1"/>
</dbReference>
<evidence type="ECO:0000256" key="7">
    <source>
        <dbReference type="ARBA" id="ARBA00023242"/>
    </source>
</evidence>
<feature type="region of interest" description="Disordered" evidence="10">
    <location>
        <begin position="1"/>
        <end position="139"/>
    </location>
</feature>
<dbReference type="Pfam" id="PF05148">
    <property type="entry name" value="Methyltransf_8"/>
    <property type="match status" value="1"/>
</dbReference>
<feature type="compositionally biased region" description="Basic and acidic residues" evidence="10">
    <location>
        <begin position="385"/>
        <end position="398"/>
    </location>
</feature>
<evidence type="ECO:0000313" key="12">
    <source>
        <dbReference type="Proteomes" id="UP000054321"/>
    </source>
</evidence>
<proteinExistence type="inferred from homology"/>
<name>A0A0C3HZU7_OIDMZ</name>
<keyword evidence="12" id="KW-1185">Reference proteome</keyword>
<dbReference type="OrthoDB" id="10258825at2759"/>
<feature type="region of interest" description="Disordered" evidence="10">
    <location>
        <begin position="373"/>
        <end position="398"/>
    </location>
</feature>
<feature type="compositionally biased region" description="Polar residues" evidence="10">
    <location>
        <begin position="9"/>
        <end position="42"/>
    </location>
</feature>
<keyword evidence="3 9" id="KW-0698">rRNA processing</keyword>
<evidence type="ECO:0000256" key="4">
    <source>
        <dbReference type="ARBA" id="ARBA00022603"/>
    </source>
</evidence>
<dbReference type="PANTHER" id="PTHR12787">
    <property type="entry name" value="RIBOSOMAL RNA-PROCESSING PROTEIN 8"/>
    <property type="match status" value="1"/>
</dbReference>
<comment type="subcellular location">
    <subcellularLocation>
        <location evidence="1 9">Nucleus</location>
        <location evidence="1 9">Nucleolus</location>
    </subcellularLocation>
</comment>
<evidence type="ECO:0000256" key="6">
    <source>
        <dbReference type="ARBA" id="ARBA00022691"/>
    </source>
</evidence>
<feature type="compositionally biased region" description="Polar residues" evidence="10">
    <location>
        <begin position="80"/>
        <end position="91"/>
    </location>
</feature>
<feature type="compositionally biased region" description="Polar residues" evidence="10">
    <location>
        <begin position="52"/>
        <end position="62"/>
    </location>
</feature>
<keyword evidence="4 9" id="KW-0489">Methyltransferase</keyword>
<gene>
    <name evidence="11" type="ORF">OIDMADRAFT_23177</name>
</gene>
<evidence type="ECO:0000313" key="11">
    <source>
        <dbReference type="EMBL" id="KIN08380.1"/>
    </source>
</evidence>
<dbReference type="PANTHER" id="PTHR12787:SF0">
    <property type="entry name" value="RIBOSOMAL RNA-PROCESSING PROTEIN 8"/>
    <property type="match status" value="1"/>
</dbReference>
<evidence type="ECO:0000256" key="8">
    <source>
        <dbReference type="ARBA" id="ARBA00076672"/>
    </source>
</evidence>
<keyword evidence="5 9" id="KW-0808">Transferase</keyword>
<feature type="region of interest" description="Disordered" evidence="10">
    <location>
        <begin position="242"/>
        <end position="265"/>
    </location>
</feature>
<dbReference type="AlphaFoldDB" id="A0A0C3HZU7"/>
<evidence type="ECO:0000256" key="2">
    <source>
        <dbReference type="ARBA" id="ARBA00006301"/>
    </source>
</evidence>
<dbReference type="Proteomes" id="UP000054321">
    <property type="component" value="Unassembled WGS sequence"/>
</dbReference>
<organism evidence="11 12">
    <name type="scientific">Oidiodendron maius (strain Zn)</name>
    <dbReference type="NCBI Taxonomy" id="913774"/>
    <lineage>
        <taxon>Eukaryota</taxon>
        <taxon>Fungi</taxon>
        <taxon>Dikarya</taxon>
        <taxon>Ascomycota</taxon>
        <taxon>Pezizomycotina</taxon>
        <taxon>Leotiomycetes</taxon>
        <taxon>Leotiomycetes incertae sedis</taxon>
        <taxon>Myxotrichaceae</taxon>
        <taxon>Oidiodendron</taxon>
    </lineage>
</organism>
<dbReference type="GO" id="GO:0005730">
    <property type="term" value="C:nucleolus"/>
    <property type="evidence" value="ECO:0007669"/>
    <property type="project" value="UniProtKB-SubCell"/>
</dbReference>